<evidence type="ECO:0000313" key="4">
    <source>
        <dbReference type="Proteomes" id="UP001159405"/>
    </source>
</evidence>
<keyword evidence="4" id="KW-1185">Reference proteome</keyword>
<evidence type="ECO:0000259" key="2">
    <source>
        <dbReference type="PROSITE" id="PS50837"/>
    </source>
</evidence>
<dbReference type="Pfam" id="PF25521">
    <property type="entry name" value="WHD_TANC1"/>
    <property type="match status" value="1"/>
</dbReference>
<organism evidence="3 4">
    <name type="scientific">Porites lobata</name>
    <dbReference type="NCBI Taxonomy" id="104759"/>
    <lineage>
        <taxon>Eukaryota</taxon>
        <taxon>Metazoa</taxon>
        <taxon>Cnidaria</taxon>
        <taxon>Anthozoa</taxon>
        <taxon>Hexacorallia</taxon>
        <taxon>Scleractinia</taxon>
        <taxon>Fungiina</taxon>
        <taxon>Poritidae</taxon>
        <taxon>Porites</taxon>
    </lineage>
</organism>
<accession>A0ABN8P6V0</accession>
<dbReference type="SMART" id="SM00320">
    <property type="entry name" value="WD40"/>
    <property type="match status" value="5"/>
</dbReference>
<dbReference type="PROSITE" id="PS50837">
    <property type="entry name" value="NACHT"/>
    <property type="match status" value="1"/>
</dbReference>
<protein>
    <recommendedName>
        <fullName evidence="2">NACHT domain-containing protein</fullName>
    </recommendedName>
</protein>
<dbReference type="Pfam" id="PF18738">
    <property type="entry name" value="HEPN_DZIP3"/>
    <property type="match status" value="1"/>
</dbReference>
<comment type="caution">
    <text evidence="3">The sequence shown here is derived from an EMBL/GenBank/DDBJ whole genome shotgun (WGS) entry which is preliminary data.</text>
</comment>
<dbReference type="Proteomes" id="UP001159405">
    <property type="component" value="Unassembled WGS sequence"/>
</dbReference>
<name>A0ABN8P6V0_9CNID</name>
<dbReference type="Gene3D" id="2.130.10.10">
    <property type="entry name" value="YVTN repeat-like/Quinoprotein amine dehydrogenase"/>
    <property type="match status" value="2"/>
</dbReference>
<dbReference type="InterPro" id="IPR041249">
    <property type="entry name" value="HEPN_DZIP3"/>
</dbReference>
<dbReference type="SUPFAM" id="SSF52540">
    <property type="entry name" value="P-loop containing nucleoside triphosphate hydrolases"/>
    <property type="match status" value="1"/>
</dbReference>
<dbReference type="InterPro" id="IPR007111">
    <property type="entry name" value="NACHT_NTPase"/>
</dbReference>
<dbReference type="EMBL" id="CALNXK010000056">
    <property type="protein sequence ID" value="CAH3135900.1"/>
    <property type="molecule type" value="Genomic_DNA"/>
</dbReference>
<dbReference type="InterPro" id="IPR058056">
    <property type="entry name" value="WH_TANC1/2"/>
</dbReference>
<feature type="non-terminal residue" evidence="3">
    <location>
        <position position="1356"/>
    </location>
</feature>
<dbReference type="InterPro" id="IPR015943">
    <property type="entry name" value="WD40/YVTN_repeat-like_dom_sf"/>
</dbReference>
<keyword evidence="1" id="KW-0677">Repeat</keyword>
<feature type="domain" description="NACHT" evidence="2">
    <location>
        <begin position="294"/>
        <end position="441"/>
    </location>
</feature>
<evidence type="ECO:0000256" key="1">
    <source>
        <dbReference type="ARBA" id="ARBA00022737"/>
    </source>
</evidence>
<dbReference type="Gene3D" id="3.40.50.300">
    <property type="entry name" value="P-loop containing nucleotide triphosphate hydrolases"/>
    <property type="match status" value="1"/>
</dbReference>
<dbReference type="SUPFAM" id="SSF50969">
    <property type="entry name" value="YVTN repeat-like/Quinoprotein amine dehydrogenase"/>
    <property type="match status" value="1"/>
</dbReference>
<proteinExistence type="predicted"/>
<dbReference type="InterPro" id="IPR001680">
    <property type="entry name" value="WD40_rpt"/>
</dbReference>
<sequence length="1356" mass="151245">MAAAAPSPLASCVEKTNGAKLSRLLIAGGTTVLRKIFDGHHPPANLIIDLNANYPILNNLLSRRVLNGHQWDKLFPPGGVPPDSNTFDITLLFLLLTKICGLTPPPSGWHTKPPSSDTSHEANLARVKFYRNILYGHVTTTGVDTPTFSALWTEISGVLVSLGLDQAEVDRLKAEKGGEQDYIDVLIEWAVREEDIKLQLENNRQAQAKTQQSVEELGLSLKGVKVGVEEISEKLDSLKGEKDKTKSEEVLQKLAKSEFRGDIEYHLQRFQDGTREWVFDRVQNWLNDRSSQNRVMVISGNAGMGKSVIAAVICKRMQQAGRLSGSHFCQYNNVRYCKPQLMIQSLASHLSHALPEYKRALGEQLSRNLGTDLNNMGVEELFALLFKEPLSAVGDLGRNMLMVIDGLDESEYQGQSELLNVIANQFCKLPIWIRFLVTTRPALNIAERLKHLKPLELQPDGEDNLEDVRVFCLKRLEHVVKPANRELVGSSPLGIFAVYHSYFKRLERELINEHNIREEHFLNLLSSITASREPLPVGFVSKVLVSSSNSPLTKRKVHSALGSVSALLPIRDDCLHVIHKSVKDWLTDISCYGEHEFIVDENEGHRLLADLCIEELENLKLKGVDNLQFGATERYALYHGAHHMLHEGVKREPHKLDELTKAYIIDLEVVYAKTFVNSTIAADDLFGLTSRGFLHYNQSIVDTLLFVLRKNIRLLTDNPRTFLQTILNQGGKVLTVEASNLLRNKYPEIPYMEVVHKETQQGGVLARFECLSVVICLDVSPQLDYLVCECDDGILQLWSLQTGRLVWTRPVLVEKSSMRSWLGHKSRKLPSVNALSFFRSVVFHPTKECILPGILSQAYTMDGNLKPLFLGSNCRFSVCSISGDKAKILTNCLESSKGLVMWSLENGSEVDRILVNEDILSFAWSGDGRFLVISHSSGVISLYDVMCNFRKLTQMATPEVWGVVKFSPDYRFIFGYAVKNYDIYKYSFFCLEVVKEANNTFSLTIVSGDSEAFESFNDCGFLFGDLISTKGPKFGLTFALDKQRLLRSSLKAIEMVDSKYENRNDQKRSRRATSASGIALSLDDQTVSVARVASSVTAYDVSSGKLKAEINCWPLPYRPLCPVSGGVLILTNNTTVELWSGNLAERIKRWTNLPGVKQLIPISQKRVAVVGDVDVKVLDTSSGIVVSTIPVLQGRVLTCNSKCQLLSDTTFEGSCPWSLQLLDGETVVWRKKDIGRFSVSHDFNKAVAFSPMEQFLVVGTTDGLLVLDGETGNTLRTLGLSFSLFLHCTFISDDTCVISARDLTVQMFNVKSGELLTGIDVESDVNCLAACPFNRVLAIGLKDSTPNFKVIRVHLP</sequence>
<dbReference type="InterPro" id="IPR027417">
    <property type="entry name" value="P-loop_NTPase"/>
</dbReference>
<evidence type="ECO:0000313" key="3">
    <source>
        <dbReference type="EMBL" id="CAH3135900.1"/>
    </source>
</evidence>
<dbReference type="Pfam" id="PF24883">
    <property type="entry name" value="NPHP3_N"/>
    <property type="match status" value="1"/>
</dbReference>
<dbReference type="InterPro" id="IPR056884">
    <property type="entry name" value="NPHP3-like_N"/>
</dbReference>
<dbReference type="InterPro" id="IPR011044">
    <property type="entry name" value="Quino_amine_DH_bsu"/>
</dbReference>
<gene>
    <name evidence="3" type="ORF">PLOB_00038128</name>
</gene>
<dbReference type="PANTHER" id="PTHR10039">
    <property type="entry name" value="AMELOGENIN"/>
    <property type="match status" value="1"/>
</dbReference>
<dbReference type="PANTHER" id="PTHR10039:SF17">
    <property type="entry name" value="FUNGAL STAND N-TERMINAL GOODBYE DOMAIN-CONTAINING PROTEIN-RELATED"/>
    <property type="match status" value="1"/>
</dbReference>
<reference evidence="3 4" key="1">
    <citation type="submission" date="2022-05" db="EMBL/GenBank/DDBJ databases">
        <authorList>
            <consortium name="Genoscope - CEA"/>
            <person name="William W."/>
        </authorList>
    </citation>
    <scope>NUCLEOTIDE SEQUENCE [LARGE SCALE GENOMIC DNA]</scope>
</reference>